<dbReference type="SUPFAM" id="SSF110710">
    <property type="entry name" value="TTHA0583/YokD-like"/>
    <property type="match status" value="1"/>
</dbReference>
<dbReference type="Proteomes" id="UP000663842">
    <property type="component" value="Unassembled WGS sequence"/>
</dbReference>
<sequence length="287" mass="32877">MSEKERALIARTHEKFGTCLTAEKLKEDFNKLGILPGMNLLVHCSLSKIGWICGGSVTLIQVLLDLLGPEGTLIMPSHTSDNSDPKYWQNPPVPSEWFDTIRQSMPMYQSDRTPTLYMGKLAETFRKWPGILRSEHPQHSMIAFGKNAKLIIDKHIDSCSEQSPLARLYDLNDDGYVLLLGVEYENNTSLHLSEYRFQTNNNIEKTFINGASIENPETKKRQWIEWNDYDYDSKDFNDIGRVFDSIEGNTTIGSVGLAKARLMKQYLLIDFATDWMNKNRMKKTQAN</sequence>
<evidence type="ECO:0000313" key="5">
    <source>
        <dbReference type="EMBL" id="CAF4062610.1"/>
    </source>
</evidence>
<name>A0A819SNX9_9BILA</name>
<dbReference type="GO" id="GO:0046677">
    <property type="term" value="P:response to antibiotic"/>
    <property type="evidence" value="ECO:0007669"/>
    <property type="project" value="InterPro"/>
</dbReference>
<evidence type="ECO:0000256" key="3">
    <source>
        <dbReference type="ARBA" id="ARBA00023315"/>
    </source>
</evidence>
<evidence type="ECO:0000256" key="2">
    <source>
        <dbReference type="ARBA" id="ARBA00022679"/>
    </source>
</evidence>
<gene>
    <name evidence="5" type="ORF">UXM345_LOCUS19930</name>
    <name evidence="4" type="ORF">XDN619_LOCUS9804</name>
</gene>
<dbReference type="EMBL" id="CAJOBF010002903">
    <property type="protein sequence ID" value="CAF4062610.1"/>
    <property type="molecule type" value="Genomic_DNA"/>
</dbReference>
<comment type="caution">
    <text evidence="5">The sequence shown here is derived from an EMBL/GenBank/DDBJ whole genome shotgun (WGS) entry which is preliminary data.</text>
</comment>
<dbReference type="InterPro" id="IPR028345">
    <property type="entry name" value="Antibiotic_NAT-like"/>
</dbReference>
<organism evidence="5 6">
    <name type="scientific">Rotaria magnacalcarata</name>
    <dbReference type="NCBI Taxonomy" id="392030"/>
    <lineage>
        <taxon>Eukaryota</taxon>
        <taxon>Metazoa</taxon>
        <taxon>Spiralia</taxon>
        <taxon>Gnathifera</taxon>
        <taxon>Rotifera</taxon>
        <taxon>Eurotatoria</taxon>
        <taxon>Bdelloidea</taxon>
        <taxon>Philodinida</taxon>
        <taxon>Philodinidae</taxon>
        <taxon>Rotaria</taxon>
    </lineage>
</organism>
<dbReference type="Pfam" id="PF02522">
    <property type="entry name" value="Antibiotic_NAT"/>
    <property type="match status" value="1"/>
</dbReference>
<evidence type="ECO:0000313" key="4">
    <source>
        <dbReference type="EMBL" id="CAF2056653.1"/>
    </source>
</evidence>
<proteinExistence type="inferred from homology"/>
<protein>
    <recommendedName>
        <fullName evidence="7">Aminoglycoside N(3)-acetyltransferase</fullName>
    </recommendedName>
</protein>
<evidence type="ECO:0000313" key="6">
    <source>
        <dbReference type="Proteomes" id="UP000663842"/>
    </source>
</evidence>
<dbReference type="Proteomes" id="UP000663887">
    <property type="component" value="Unassembled WGS sequence"/>
</dbReference>
<dbReference type="AlphaFoldDB" id="A0A819SNX9"/>
<keyword evidence="3" id="KW-0012">Acyltransferase</keyword>
<comment type="similarity">
    <text evidence="1">Belongs to the antibiotic N-acetyltransferase family.</text>
</comment>
<reference evidence="5" key="1">
    <citation type="submission" date="2021-02" db="EMBL/GenBank/DDBJ databases">
        <authorList>
            <person name="Nowell W R."/>
        </authorList>
    </citation>
    <scope>NUCLEOTIDE SEQUENCE</scope>
</reference>
<dbReference type="InterPro" id="IPR003679">
    <property type="entry name" value="Amioglycoside_AcTrfase"/>
</dbReference>
<accession>A0A819SNX9</accession>
<dbReference type="GO" id="GO:0008080">
    <property type="term" value="F:N-acetyltransferase activity"/>
    <property type="evidence" value="ECO:0007669"/>
    <property type="project" value="InterPro"/>
</dbReference>
<dbReference type="PANTHER" id="PTHR11104">
    <property type="entry name" value="AMINOGLYCOSIDE N3-ACETYLTRANSFERASE"/>
    <property type="match status" value="1"/>
</dbReference>
<dbReference type="PANTHER" id="PTHR11104:SF0">
    <property type="entry name" value="SPBETA PROPHAGE-DERIVED AMINOGLYCOSIDE N(3')-ACETYLTRANSFERASE-LIKE PROTEIN YOKD"/>
    <property type="match status" value="1"/>
</dbReference>
<dbReference type="EMBL" id="CAJNRG010003364">
    <property type="protein sequence ID" value="CAF2056653.1"/>
    <property type="molecule type" value="Genomic_DNA"/>
</dbReference>
<keyword evidence="2" id="KW-0808">Transferase</keyword>
<evidence type="ECO:0008006" key="7">
    <source>
        <dbReference type="Google" id="ProtNLM"/>
    </source>
</evidence>
<evidence type="ECO:0000256" key="1">
    <source>
        <dbReference type="ARBA" id="ARBA00006383"/>
    </source>
</evidence>